<evidence type="ECO:0000313" key="9">
    <source>
        <dbReference type="Proteomes" id="UP000694700"/>
    </source>
</evidence>
<dbReference type="Gene3D" id="1.10.220.20">
    <property type="match status" value="1"/>
</dbReference>
<feature type="compositionally biased region" description="Pro residues" evidence="6">
    <location>
        <begin position="63"/>
        <end position="76"/>
    </location>
</feature>
<keyword evidence="3" id="KW-0963">Cytoplasm</keyword>
<dbReference type="GO" id="GO:0030036">
    <property type="term" value="P:actin cytoskeleton organization"/>
    <property type="evidence" value="ECO:0007669"/>
    <property type="project" value="TreeGrafter"/>
</dbReference>
<dbReference type="InterPro" id="IPR000904">
    <property type="entry name" value="Sec7_dom"/>
</dbReference>
<feature type="domain" description="SEC7" evidence="7">
    <location>
        <begin position="502"/>
        <end position="695"/>
    </location>
</feature>
<dbReference type="Pfam" id="PF16453">
    <property type="entry name" value="IQ_SEC7_PH"/>
    <property type="match status" value="1"/>
</dbReference>
<dbReference type="InterPro" id="IPR011993">
    <property type="entry name" value="PH-like_dom_sf"/>
</dbReference>
<dbReference type="PROSITE" id="PS50096">
    <property type="entry name" value="IQ"/>
    <property type="match status" value="1"/>
</dbReference>
<keyword evidence="4" id="KW-0597">Phosphoprotein</keyword>
<accession>A0A8C1UA33</accession>
<dbReference type="InterPro" id="IPR001849">
    <property type="entry name" value="PH_domain"/>
</dbReference>
<dbReference type="GO" id="GO:0005085">
    <property type="term" value="F:guanyl-nucleotide exchange factor activity"/>
    <property type="evidence" value="ECO:0007669"/>
    <property type="project" value="InterPro"/>
</dbReference>
<dbReference type="SMART" id="SM00233">
    <property type="entry name" value="PH"/>
    <property type="match status" value="1"/>
</dbReference>
<evidence type="ECO:0000256" key="5">
    <source>
        <dbReference type="ARBA" id="ARBA00023054"/>
    </source>
</evidence>
<evidence type="ECO:0000256" key="1">
    <source>
        <dbReference type="ARBA" id="ARBA00004496"/>
    </source>
</evidence>
<evidence type="ECO:0000259" key="7">
    <source>
        <dbReference type="PROSITE" id="PS50190"/>
    </source>
</evidence>
<feature type="compositionally biased region" description="Pro residues" evidence="6">
    <location>
        <begin position="416"/>
        <end position="431"/>
    </location>
</feature>
<sequence>MDAGQGTPESPNRAVEYLLELNNIIESQQKLLETQRRRIEELEVQLDRLSQENKDLRLDRQHCPPPPPPPVHPVHPPTSNGDRQCLDTASFSESPCSQGPYLGNSERYGNIRNIPGPQGPPVAHSSQASLSWAQRTRNQPASLALRKQEEEESKRCKALSDSYELSTDLQDKKVEMLERKYGGYFLSRRAARTIQTAFRQYRMNKNFQQLRSSASESRMTRRIILSNMRSQYSFDERQPQESEDFAECVWSNKPNSRRGVMGEQERLGVMHEDSTATSYSDITLYMDDGMPCSPLSIERVPSSTDTEYWGVSSGVGGREDSRDIEGGGSNNSRRSTPCTECRDFRLRGSHLPVFTIEPPSDSSVDMSDRSDRGSLSRQLLYEQEPTAGGSPQGTLKHNPAHRTPNPCAAQGQTRPPGRPIPSPLPTHPPLTPLSSSSSAPLPATGMEHSDGDNDSLNSTTNSNETINCSSGSSSRDSLREPLPPLGKQTYQRESRHSWDSPAFNNDVVQRRQYRIGLNLFNKKPEKGIQYLIERSFVSDTPVGIARFILERKGLSRQMIGEFLGNRQKQFNKDVLDCVLDEMDFSGMDLDDALRKFQAQIKVQGEAQKVERLVEAFSQRYCVCNPALVRQFQNPDTIFILAFAIILLNTDMYSPNVKAERKMKVEDFIKNLRGVDNGQDIPRDMLVGIYQRIQKWELRTNDDHVSQVQAVERVIVGKKPVLSLPHRRLVCCCQLYEVPDPNRPQRSAVHQREVFLFNDLLVVTKIFQKKKTSVTYSFRQSFPLVEMQVHMFQNSYYPHGIRLTSAMPGSEHKVLIVFNAPSQQDRTRFTSDLRESIAEVQDMEKYRVESELEKQKGVMRPGLLSRDGGGVGGIKTEAVNGTLGRPSLDDTYTAGEGLKRTALSSSLRDLTETGKRGRRNSVGSLDSTIEVSQADLLTACNNHNKI</sequence>
<dbReference type="PANTHER" id="PTHR10663:SF314">
    <property type="entry name" value="IQ MOTIF AND SEC7 DOMAIN-CONTAINING PROTEIN 2"/>
    <property type="match status" value="1"/>
</dbReference>
<organism evidence="8 9">
    <name type="scientific">Cyprinus carpio</name>
    <name type="common">Common carp</name>
    <dbReference type="NCBI Taxonomy" id="7962"/>
    <lineage>
        <taxon>Eukaryota</taxon>
        <taxon>Metazoa</taxon>
        <taxon>Chordata</taxon>
        <taxon>Craniata</taxon>
        <taxon>Vertebrata</taxon>
        <taxon>Euteleostomi</taxon>
        <taxon>Actinopterygii</taxon>
        <taxon>Neopterygii</taxon>
        <taxon>Teleostei</taxon>
        <taxon>Ostariophysi</taxon>
        <taxon>Cypriniformes</taxon>
        <taxon>Cyprinidae</taxon>
        <taxon>Cyprininae</taxon>
        <taxon>Cyprinus</taxon>
    </lineage>
</organism>
<evidence type="ECO:0000313" key="8">
    <source>
        <dbReference type="Ensembl" id="ENSCCRP00015034243.1"/>
    </source>
</evidence>
<evidence type="ECO:0000256" key="3">
    <source>
        <dbReference type="ARBA" id="ARBA00022490"/>
    </source>
</evidence>
<evidence type="ECO:0000256" key="2">
    <source>
        <dbReference type="ARBA" id="ARBA00006248"/>
    </source>
</evidence>
<reference evidence="8" key="1">
    <citation type="submission" date="2025-08" db="UniProtKB">
        <authorList>
            <consortium name="Ensembl"/>
        </authorList>
    </citation>
    <scope>IDENTIFICATION</scope>
</reference>
<evidence type="ECO:0000256" key="4">
    <source>
        <dbReference type="ARBA" id="ARBA00022553"/>
    </source>
</evidence>
<feature type="compositionally biased region" description="Low complexity" evidence="6">
    <location>
        <begin position="432"/>
        <end position="444"/>
    </location>
</feature>
<dbReference type="SUPFAM" id="SSF50729">
    <property type="entry name" value="PH domain-like"/>
    <property type="match status" value="1"/>
</dbReference>
<dbReference type="Gene3D" id="1.10.1000.11">
    <property type="entry name" value="Arf Nucleotide-binding Site Opener,domain 2"/>
    <property type="match status" value="1"/>
</dbReference>
<dbReference type="Pfam" id="PF01369">
    <property type="entry name" value="Sec7"/>
    <property type="match status" value="1"/>
</dbReference>
<keyword evidence="5" id="KW-0175">Coiled coil</keyword>
<dbReference type="PROSITE" id="PS50190">
    <property type="entry name" value="SEC7"/>
    <property type="match status" value="1"/>
</dbReference>
<feature type="compositionally biased region" description="Low complexity" evidence="6">
    <location>
        <begin position="454"/>
        <end position="475"/>
    </location>
</feature>
<dbReference type="GO" id="GO:0032012">
    <property type="term" value="P:regulation of ARF protein signal transduction"/>
    <property type="evidence" value="ECO:0007669"/>
    <property type="project" value="InterPro"/>
</dbReference>
<comment type="similarity">
    <text evidence="2">Belongs to the BRAG family.</text>
</comment>
<feature type="compositionally biased region" description="Polar residues" evidence="6">
    <location>
        <begin position="124"/>
        <end position="141"/>
    </location>
</feature>
<dbReference type="FunFam" id="1.10.1000.11:FF:000001">
    <property type="entry name" value="IQ motif and SEC7 domain-containing protein 1"/>
    <property type="match status" value="1"/>
</dbReference>
<dbReference type="SMART" id="SM00222">
    <property type="entry name" value="Sec7"/>
    <property type="match status" value="1"/>
</dbReference>
<feature type="region of interest" description="Disordered" evidence="6">
    <location>
        <begin position="303"/>
        <end position="338"/>
    </location>
</feature>
<dbReference type="Proteomes" id="UP000694700">
    <property type="component" value="Unplaced"/>
</dbReference>
<dbReference type="CDD" id="cd13318">
    <property type="entry name" value="PH_IQSEC"/>
    <property type="match status" value="1"/>
</dbReference>
<comment type="subcellular location">
    <subcellularLocation>
        <location evidence="1">Cytoplasm</location>
    </subcellularLocation>
</comment>
<feature type="compositionally biased region" description="Polar residues" evidence="6">
    <location>
        <begin position="78"/>
        <end position="97"/>
    </location>
</feature>
<dbReference type="SUPFAM" id="SSF48425">
    <property type="entry name" value="Sec7 domain"/>
    <property type="match status" value="1"/>
</dbReference>
<dbReference type="GO" id="GO:0005737">
    <property type="term" value="C:cytoplasm"/>
    <property type="evidence" value="ECO:0007669"/>
    <property type="project" value="UniProtKB-SubCell"/>
</dbReference>
<dbReference type="CDD" id="cd00171">
    <property type="entry name" value="Sec7"/>
    <property type="match status" value="1"/>
</dbReference>
<dbReference type="FunFam" id="2.30.29.30:FF:000004">
    <property type="entry name" value="IQ motif and SEC7 domain-containing protein 1"/>
    <property type="match status" value="1"/>
</dbReference>
<protein>
    <submittedName>
        <fullName evidence="8">IQ motif and Sec7 domain ArfGEF 2a</fullName>
    </submittedName>
</protein>
<feature type="region of interest" description="Disordered" evidence="6">
    <location>
        <begin position="58"/>
        <end position="152"/>
    </location>
</feature>
<dbReference type="InterPro" id="IPR035999">
    <property type="entry name" value="Sec7_dom_sf"/>
</dbReference>
<proteinExistence type="inferred from homology"/>
<feature type="region of interest" description="Disordered" evidence="6">
    <location>
        <begin position="352"/>
        <end position="501"/>
    </location>
</feature>
<dbReference type="PANTHER" id="PTHR10663">
    <property type="entry name" value="GUANYL-NUCLEOTIDE EXCHANGE FACTOR"/>
    <property type="match status" value="1"/>
</dbReference>
<dbReference type="Gene3D" id="2.30.29.30">
    <property type="entry name" value="Pleckstrin-homology domain (PH domain)/Phosphotyrosine-binding domain (PTB)"/>
    <property type="match status" value="1"/>
</dbReference>
<dbReference type="Ensembl" id="ENSCCRT00015035433.1">
    <property type="protein sequence ID" value="ENSCCRP00015034243.1"/>
    <property type="gene ID" value="ENSCCRG00015013804.1"/>
</dbReference>
<dbReference type="FunFam" id="1.10.220.20:FF:000001">
    <property type="entry name" value="IQ motif and SEC7 domain-containing protein 1"/>
    <property type="match status" value="1"/>
</dbReference>
<dbReference type="InterPro" id="IPR023394">
    <property type="entry name" value="Sec7_C_sf"/>
</dbReference>
<evidence type="ECO:0000256" key="6">
    <source>
        <dbReference type="SAM" id="MobiDB-lite"/>
    </source>
</evidence>
<dbReference type="InterPro" id="IPR033742">
    <property type="entry name" value="IQSEC_PH"/>
</dbReference>
<name>A0A8C1UA33_CYPCA</name>
<dbReference type="AlphaFoldDB" id="A0A8C1UA33"/>